<feature type="region of interest" description="Disordered" evidence="1">
    <location>
        <begin position="39"/>
        <end position="66"/>
    </location>
</feature>
<evidence type="ECO:0000256" key="1">
    <source>
        <dbReference type="SAM" id="MobiDB-lite"/>
    </source>
</evidence>
<protein>
    <submittedName>
        <fullName evidence="2">Uncharacterized protein</fullName>
    </submittedName>
</protein>
<reference evidence="2 3" key="1">
    <citation type="journal article" date="2021" name="BMC Genomics">
        <title>Datura genome reveals duplications of psychoactive alkaloid biosynthetic genes and high mutation rate following tissue culture.</title>
        <authorList>
            <person name="Rajewski A."/>
            <person name="Carter-House D."/>
            <person name="Stajich J."/>
            <person name="Litt A."/>
        </authorList>
    </citation>
    <scope>NUCLEOTIDE SEQUENCE [LARGE SCALE GENOMIC DNA]</scope>
    <source>
        <strain evidence="2">AR-01</strain>
    </source>
</reference>
<sequence length="190" mass="20752">MGACTSKPNVLNGDAPEVAPENIAAQDVGFVVKKEEEAGIADADKSPSLDNLLNNEEGKGSVEEKEDTLIKASEVASEDTTVEKVVDDVLKTDATNFVDEKKIEEVESETSVEKNVEEVVKPSVESENKTHDPAEKTVEEVKPVEKPAATEDKKIEEKPVATEDPNSEAEKKKTEEKPAATKKGKFWWDK</sequence>
<feature type="compositionally biased region" description="Basic residues" evidence="1">
    <location>
        <begin position="180"/>
        <end position="190"/>
    </location>
</feature>
<comment type="caution">
    <text evidence="2">The sequence shown here is derived from an EMBL/GenBank/DDBJ whole genome shotgun (WGS) entry which is preliminary data.</text>
</comment>
<dbReference type="Proteomes" id="UP000823775">
    <property type="component" value="Unassembled WGS sequence"/>
</dbReference>
<keyword evidence="3" id="KW-1185">Reference proteome</keyword>
<feature type="compositionally biased region" description="Basic and acidic residues" evidence="1">
    <location>
        <begin position="108"/>
        <end position="161"/>
    </location>
</feature>
<gene>
    <name evidence="2" type="ORF">HAX54_001811</name>
</gene>
<evidence type="ECO:0000313" key="2">
    <source>
        <dbReference type="EMBL" id="MCD7465723.1"/>
    </source>
</evidence>
<proteinExistence type="predicted"/>
<feature type="compositionally biased region" description="Basic and acidic residues" evidence="1">
    <location>
        <begin position="56"/>
        <end position="66"/>
    </location>
</feature>
<feature type="region of interest" description="Disordered" evidence="1">
    <location>
        <begin position="108"/>
        <end position="190"/>
    </location>
</feature>
<dbReference type="EMBL" id="JACEIK010001073">
    <property type="protein sequence ID" value="MCD7465723.1"/>
    <property type="molecule type" value="Genomic_DNA"/>
</dbReference>
<feature type="compositionally biased region" description="Basic and acidic residues" evidence="1">
    <location>
        <begin position="168"/>
        <end position="179"/>
    </location>
</feature>
<name>A0ABS8T447_DATST</name>
<organism evidence="2 3">
    <name type="scientific">Datura stramonium</name>
    <name type="common">Jimsonweed</name>
    <name type="synonym">Common thornapple</name>
    <dbReference type="NCBI Taxonomy" id="4076"/>
    <lineage>
        <taxon>Eukaryota</taxon>
        <taxon>Viridiplantae</taxon>
        <taxon>Streptophyta</taxon>
        <taxon>Embryophyta</taxon>
        <taxon>Tracheophyta</taxon>
        <taxon>Spermatophyta</taxon>
        <taxon>Magnoliopsida</taxon>
        <taxon>eudicotyledons</taxon>
        <taxon>Gunneridae</taxon>
        <taxon>Pentapetalae</taxon>
        <taxon>asterids</taxon>
        <taxon>lamiids</taxon>
        <taxon>Solanales</taxon>
        <taxon>Solanaceae</taxon>
        <taxon>Solanoideae</taxon>
        <taxon>Datureae</taxon>
        <taxon>Datura</taxon>
    </lineage>
</organism>
<evidence type="ECO:0000313" key="3">
    <source>
        <dbReference type="Proteomes" id="UP000823775"/>
    </source>
</evidence>
<accession>A0ABS8T447</accession>